<dbReference type="EMBL" id="BAAAUV010000048">
    <property type="protein sequence ID" value="GAA3242074.1"/>
    <property type="molecule type" value="Genomic_DNA"/>
</dbReference>
<dbReference type="PANTHER" id="PTHR30469">
    <property type="entry name" value="MULTIDRUG RESISTANCE PROTEIN MDTA"/>
    <property type="match status" value="1"/>
</dbReference>
<dbReference type="InterPro" id="IPR006143">
    <property type="entry name" value="RND_pump_MFP"/>
</dbReference>
<evidence type="ECO:0000313" key="3">
    <source>
        <dbReference type="EMBL" id="GAA3242074.1"/>
    </source>
</evidence>
<name>A0ABP6QM94_9ACTN</name>
<evidence type="ECO:0000313" key="4">
    <source>
        <dbReference type="Proteomes" id="UP001501237"/>
    </source>
</evidence>
<gene>
    <name evidence="3" type="ORF">GCM10010468_79600</name>
</gene>
<dbReference type="Pfam" id="PF25989">
    <property type="entry name" value="YknX_C"/>
    <property type="match status" value="1"/>
</dbReference>
<evidence type="ECO:0000259" key="2">
    <source>
        <dbReference type="Pfam" id="PF25989"/>
    </source>
</evidence>
<feature type="domain" description="YknX-like C-terminal permuted SH3-like" evidence="2">
    <location>
        <begin position="366"/>
        <end position="431"/>
    </location>
</feature>
<sequence>MLALLLFSAFLSGCSGGGGGGKVRLGPVQRGSVAEVVEAPATLSARANATLRSPAEGTIKTLRLRDGDTVKDGQVVATISSPTAREQLEQARDADRQAARNTGGVPAGISLGSFRAKSDKLAKAGFKKAREVAAQIPDKKDRAKVLAEITKAEGQYTSAADAATVAVGRLNAGLGSITSAMASIGAASRVQTRAAVKSAQRTVDALVLRAPFDGVVSLGGPAGGSAAGSVPPQLQSLVGNGVSLPGAANEAAQIAVGAPVTAGGAVVTVTDVSRLRLSADIDESDILKIKRGAGADADFDALPDATYRAEVYSVGVTPGQATGGGVTYKVQLTLKEGVFADGSAAPTPKPGMSAVVRIKVREVTGVLTVPTTAIVTSGQNSTVWVVAGGKAERRTIVTGAEGETSVEVRSGLKDGDRVVVTNADAVKQGQDLT</sequence>
<keyword evidence="4" id="KW-1185">Reference proteome</keyword>
<dbReference type="NCBIfam" id="TIGR01730">
    <property type="entry name" value="RND_mfp"/>
    <property type="match status" value="1"/>
</dbReference>
<dbReference type="PRINTS" id="PR01490">
    <property type="entry name" value="RTXTOXIND"/>
</dbReference>
<dbReference type="Gene3D" id="2.40.30.170">
    <property type="match status" value="1"/>
</dbReference>
<dbReference type="Gene3D" id="2.40.50.100">
    <property type="match status" value="1"/>
</dbReference>
<comment type="caution">
    <text evidence="3">The sequence shown here is derived from an EMBL/GenBank/DDBJ whole genome shotgun (WGS) entry which is preliminary data.</text>
</comment>
<reference evidence="4" key="1">
    <citation type="journal article" date="2019" name="Int. J. Syst. Evol. Microbiol.">
        <title>The Global Catalogue of Microorganisms (GCM) 10K type strain sequencing project: providing services to taxonomists for standard genome sequencing and annotation.</title>
        <authorList>
            <consortium name="The Broad Institute Genomics Platform"/>
            <consortium name="The Broad Institute Genome Sequencing Center for Infectious Disease"/>
            <person name="Wu L."/>
            <person name="Ma J."/>
        </authorList>
    </citation>
    <scope>NUCLEOTIDE SEQUENCE [LARGE SCALE GENOMIC DNA]</scope>
    <source>
        <strain evidence="4">JCM 9377</strain>
    </source>
</reference>
<evidence type="ECO:0000256" key="1">
    <source>
        <dbReference type="ARBA" id="ARBA00009477"/>
    </source>
</evidence>
<dbReference type="Proteomes" id="UP001501237">
    <property type="component" value="Unassembled WGS sequence"/>
</dbReference>
<organism evidence="3 4">
    <name type="scientific">Actinocorallia longicatena</name>
    <dbReference type="NCBI Taxonomy" id="111803"/>
    <lineage>
        <taxon>Bacteria</taxon>
        <taxon>Bacillati</taxon>
        <taxon>Actinomycetota</taxon>
        <taxon>Actinomycetes</taxon>
        <taxon>Streptosporangiales</taxon>
        <taxon>Thermomonosporaceae</taxon>
        <taxon>Actinocorallia</taxon>
    </lineage>
</organism>
<dbReference type="PANTHER" id="PTHR30469:SF33">
    <property type="entry name" value="SLR1207 PROTEIN"/>
    <property type="match status" value="1"/>
</dbReference>
<comment type="similarity">
    <text evidence="1">Belongs to the membrane fusion protein (MFP) (TC 8.A.1) family.</text>
</comment>
<dbReference type="SUPFAM" id="SSF111369">
    <property type="entry name" value="HlyD-like secretion proteins"/>
    <property type="match status" value="1"/>
</dbReference>
<accession>A0ABP6QM94</accession>
<dbReference type="InterPro" id="IPR058637">
    <property type="entry name" value="YknX-like_C"/>
</dbReference>
<dbReference type="Gene3D" id="2.40.420.20">
    <property type="match status" value="1"/>
</dbReference>
<protein>
    <recommendedName>
        <fullName evidence="2">YknX-like C-terminal permuted SH3-like domain-containing protein</fullName>
    </recommendedName>
</protein>
<proteinExistence type="inferred from homology"/>
<dbReference type="Gene3D" id="1.10.287.470">
    <property type="entry name" value="Helix hairpin bin"/>
    <property type="match status" value="1"/>
</dbReference>